<dbReference type="PROSITE" id="PS50811">
    <property type="entry name" value="WRKY"/>
    <property type="match status" value="1"/>
</dbReference>
<dbReference type="SUPFAM" id="SSF118290">
    <property type="entry name" value="WRKY DNA-binding domain"/>
    <property type="match status" value="1"/>
</dbReference>
<feature type="compositionally biased region" description="Polar residues" evidence="7">
    <location>
        <begin position="340"/>
        <end position="355"/>
    </location>
</feature>
<organism evidence="9 10">
    <name type="scientific">Brassica oleracea var. oleracea</name>
    <dbReference type="NCBI Taxonomy" id="109376"/>
    <lineage>
        <taxon>Eukaryota</taxon>
        <taxon>Viridiplantae</taxon>
        <taxon>Streptophyta</taxon>
        <taxon>Embryophyta</taxon>
        <taxon>Tracheophyta</taxon>
        <taxon>Spermatophyta</taxon>
        <taxon>Magnoliopsida</taxon>
        <taxon>eudicotyledons</taxon>
        <taxon>Gunneridae</taxon>
        <taxon>Pentapetalae</taxon>
        <taxon>rosids</taxon>
        <taxon>malvids</taxon>
        <taxon>Brassicales</taxon>
        <taxon>Brassicaceae</taxon>
        <taxon>Brassiceae</taxon>
        <taxon>Brassica</taxon>
    </lineage>
</organism>
<dbReference type="InterPro" id="IPR044810">
    <property type="entry name" value="WRKY_plant"/>
</dbReference>
<evidence type="ECO:0000256" key="6">
    <source>
        <dbReference type="ARBA" id="ARBA00060761"/>
    </source>
</evidence>
<dbReference type="PANTHER" id="PTHR32096">
    <property type="entry name" value="WRKY TRANSCRIPTION FACTOR 30-RELATED-RELATED"/>
    <property type="match status" value="1"/>
</dbReference>
<sequence>KCSLFSTHRILSDTAQYIHPCSLSPFRQRKSQRRPLRHSLSPSLFSLLTNRVKKRNQRDHHQTMSEDWDLFAVVRSCSSSVSAATINANSRGGAEGGANCKQQDLPPLFQHIHGDISRESSSCNELQDSCKPFLPVTTTWSSPLPPPPPPPPPPVVSSGPNILMKQEQGLIESQDQKPPLGARVFPPPTTISSSSSVFVFRGQRDHLLQQQPQAPLRSRKRKNQQKRTICHVTQENLSSDMWAWRKYGQKPIKGSPYPRNYYRCSSSKGCLARKQVERSNLDPNIFIVTYTGEHTHPRPTHRNSLAGSTRNKSQPVNPPPKPDHPSGQTVSGVKEEIHLSPTTPLKENDDVQGTNGDEVVNMEDEELDEEEDDDDDVDDILIPNFSVRDRDDLFFAGNFPSWSAGSAGDGGG</sequence>
<evidence type="ECO:0000256" key="1">
    <source>
        <dbReference type="ARBA" id="ARBA00004123"/>
    </source>
</evidence>
<keyword evidence="10" id="KW-1185">Reference proteome</keyword>
<reference evidence="9" key="2">
    <citation type="submission" date="2015-03" db="UniProtKB">
        <authorList>
            <consortium name="EnsemblPlants"/>
        </authorList>
    </citation>
    <scope>IDENTIFICATION</scope>
</reference>
<evidence type="ECO:0000256" key="5">
    <source>
        <dbReference type="ARBA" id="ARBA00023242"/>
    </source>
</evidence>
<dbReference type="GO" id="GO:0009739">
    <property type="term" value="P:response to gibberellin"/>
    <property type="evidence" value="ECO:0007669"/>
    <property type="project" value="EnsemblPlants"/>
</dbReference>
<dbReference type="HOGENOM" id="CLU_029232_0_0_1"/>
<dbReference type="OMA" id="GGANCKQ"/>
<dbReference type="GO" id="GO:0005634">
    <property type="term" value="C:nucleus"/>
    <property type="evidence" value="ECO:0007669"/>
    <property type="project" value="UniProtKB-SubCell"/>
</dbReference>
<keyword evidence="2" id="KW-0805">Transcription regulation</keyword>
<dbReference type="Gramene" id="Bo2g047450.1">
    <property type="protein sequence ID" value="Bo2g047450.1"/>
    <property type="gene ID" value="Bo2g047450"/>
</dbReference>
<feature type="compositionally biased region" description="Basic residues" evidence="7">
    <location>
        <begin position="217"/>
        <end position="227"/>
    </location>
</feature>
<comment type="subcellular location">
    <subcellularLocation>
        <location evidence="1">Nucleus</location>
    </subcellularLocation>
</comment>
<dbReference type="PANTHER" id="PTHR32096:SF80">
    <property type="entry name" value="WRKY TRANSCRIPTION FACTOR 27-RELATED"/>
    <property type="match status" value="1"/>
</dbReference>
<dbReference type="Gene3D" id="2.20.25.80">
    <property type="entry name" value="WRKY domain"/>
    <property type="match status" value="1"/>
</dbReference>
<dbReference type="GO" id="GO:0003700">
    <property type="term" value="F:DNA-binding transcription factor activity"/>
    <property type="evidence" value="ECO:0007669"/>
    <property type="project" value="InterPro"/>
</dbReference>
<keyword evidence="3" id="KW-0238">DNA-binding</keyword>
<feature type="region of interest" description="Disordered" evidence="7">
    <location>
        <begin position="292"/>
        <end position="378"/>
    </location>
</feature>
<dbReference type="GO" id="GO:0045892">
    <property type="term" value="P:negative regulation of DNA-templated transcription"/>
    <property type="evidence" value="ECO:0007669"/>
    <property type="project" value="EnsemblPlants"/>
</dbReference>
<evidence type="ECO:0000313" key="10">
    <source>
        <dbReference type="Proteomes" id="UP000032141"/>
    </source>
</evidence>
<proteinExistence type="inferred from homology"/>
<evidence type="ECO:0000259" key="8">
    <source>
        <dbReference type="PROSITE" id="PS50811"/>
    </source>
</evidence>
<dbReference type="GO" id="GO:0007263">
    <property type="term" value="P:nitric oxide mediated signal transduction"/>
    <property type="evidence" value="ECO:0007669"/>
    <property type="project" value="EnsemblPlants"/>
</dbReference>
<dbReference type="SMART" id="SM00774">
    <property type="entry name" value="WRKY"/>
    <property type="match status" value="1"/>
</dbReference>
<dbReference type="STRING" id="109376.A0A0D3AMN5"/>
<accession>A0A0D3AMN5</accession>
<keyword evidence="5" id="KW-0539">Nucleus</keyword>
<dbReference type="Pfam" id="PF03106">
    <property type="entry name" value="WRKY"/>
    <property type="match status" value="1"/>
</dbReference>
<dbReference type="eggNOG" id="ENOG502QW38">
    <property type="taxonomic scope" value="Eukaryota"/>
</dbReference>
<comment type="similarity">
    <text evidence="6">Belongs to the WRKY group II-e family.</text>
</comment>
<dbReference type="FunFam" id="2.20.25.80:FF:000007">
    <property type="entry name" value="WRKY transcription factor 22"/>
    <property type="match status" value="1"/>
</dbReference>
<feature type="compositionally biased region" description="Pro residues" evidence="7">
    <location>
        <begin position="143"/>
        <end position="155"/>
    </location>
</feature>
<dbReference type="EnsemblPlants" id="Bo2g047450.1">
    <property type="protein sequence ID" value="Bo2g047450.1"/>
    <property type="gene ID" value="Bo2g047450"/>
</dbReference>
<dbReference type="GO" id="GO:0042742">
    <property type="term" value="P:defense response to bacterium"/>
    <property type="evidence" value="ECO:0007669"/>
    <property type="project" value="EnsemblPlants"/>
</dbReference>
<evidence type="ECO:0000256" key="3">
    <source>
        <dbReference type="ARBA" id="ARBA00023125"/>
    </source>
</evidence>
<protein>
    <recommendedName>
        <fullName evidence="8">WRKY domain-containing protein</fullName>
    </recommendedName>
</protein>
<evidence type="ECO:0000313" key="9">
    <source>
        <dbReference type="EnsemblPlants" id="Bo2g047450.1"/>
    </source>
</evidence>
<feature type="region of interest" description="Disordered" evidence="7">
    <location>
        <begin position="137"/>
        <end position="161"/>
    </location>
</feature>
<evidence type="ECO:0000256" key="2">
    <source>
        <dbReference type="ARBA" id="ARBA00023015"/>
    </source>
</evidence>
<dbReference type="GO" id="GO:0000976">
    <property type="term" value="F:transcription cis-regulatory region binding"/>
    <property type="evidence" value="ECO:0007669"/>
    <property type="project" value="TreeGrafter"/>
</dbReference>
<feature type="region of interest" description="Disordered" evidence="7">
    <location>
        <begin position="207"/>
        <end position="227"/>
    </location>
</feature>
<dbReference type="AlphaFoldDB" id="A0A0D3AMN5"/>
<evidence type="ECO:0000256" key="4">
    <source>
        <dbReference type="ARBA" id="ARBA00023163"/>
    </source>
</evidence>
<evidence type="ECO:0000256" key="7">
    <source>
        <dbReference type="SAM" id="MobiDB-lite"/>
    </source>
</evidence>
<feature type="domain" description="WRKY" evidence="8">
    <location>
        <begin position="233"/>
        <end position="299"/>
    </location>
</feature>
<feature type="compositionally biased region" description="Polar residues" evidence="7">
    <location>
        <begin position="302"/>
        <end position="315"/>
    </location>
</feature>
<keyword evidence="4" id="KW-0804">Transcription</keyword>
<dbReference type="InterPro" id="IPR036576">
    <property type="entry name" value="WRKY_dom_sf"/>
</dbReference>
<dbReference type="Proteomes" id="UP000032141">
    <property type="component" value="Chromosome C2"/>
</dbReference>
<reference evidence="9 10" key="1">
    <citation type="journal article" date="2014" name="Genome Biol.">
        <title>Transcriptome and methylome profiling reveals relics of genome dominance in the mesopolyploid Brassica oleracea.</title>
        <authorList>
            <person name="Parkin I.A."/>
            <person name="Koh C."/>
            <person name="Tang H."/>
            <person name="Robinson S.J."/>
            <person name="Kagale S."/>
            <person name="Clarke W.E."/>
            <person name="Town C.D."/>
            <person name="Nixon J."/>
            <person name="Krishnakumar V."/>
            <person name="Bidwell S.L."/>
            <person name="Denoeud F."/>
            <person name="Belcram H."/>
            <person name="Links M.G."/>
            <person name="Just J."/>
            <person name="Clarke C."/>
            <person name="Bender T."/>
            <person name="Huebert T."/>
            <person name="Mason A.S."/>
            <person name="Pires J.C."/>
            <person name="Barker G."/>
            <person name="Moore J."/>
            <person name="Walley P.G."/>
            <person name="Manoli S."/>
            <person name="Batley J."/>
            <person name="Edwards D."/>
            <person name="Nelson M.N."/>
            <person name="Wang X."/>
            <person name="Paterson A.H."/>
            <person name="King G."/>
            <person name="Bancroft I."/>
            <person name="Chalhoub B."/>
            <person name="Sharpe A.G."/>
        </authorList>
    </citation>
    <scope>NUCLEOTIDE SEQUENCE</scope>
    <source>
        <strain evidence="9 10">cv. TO1000</strain>
    </source>
</reference>
<dbReference type="InterPro" id="IPR003657">
    <property type="entry name" value="WRKY_dom"/>
</dbReference>
<name>A0A0D3AMN5_BRAOL</name>
<feature type="compositionally biased region" description="Acidic residues" evidence="7">
    <location>
        <begin position="360"/>
        <end position="378"/>
    </location>
</feature>